<sequence>ASASTPSEKATRSEGRTTKGTQSRQMFASESALAEEPVHTTCQMEEPPHPVFETGVDDQPIVQTSQHPEWFSQPRKPPSPDRA</sequence>
<protein>
    <submittedName>
        <fullName evidence="2">Uncharacterized protein</fullName>
    </submittedName>
</protein>
<dbReference type="EMBL" id="BKCJ011278022">
    <property type="protein sequence ID" value="GFD14229.1"/>
    <property type="molecule type" value="Genomic_DNA"/>
</dbReference>
<name>A0A699TZ31_TANCI</name>
<proteinExistence type="predicted"/>
<evidence type="ECO:0000256" key="1">
    <source>
        <dbReference type="SAM" id="MobiDB-lite"/>
    </source>
</evidence>
<dbReference type="AlphaFoldDB" id="A0A699TZ31"/>
<evidence type="ECO:0000313" key="2">
    <source>
        <dbReference type="EMBL" id="GFD14229.1"/>
    </source>
</evidence>
<feature type="compositionally biased region" description="Polar residues" evidence="1">
    <location>
        <begin position="18"/>
        <end position="28"/>
    </location>
</feature>
<feature type="non-terminal residue" evidence="2">
    <location>
        <position position="1"/>
    </location>
</feature>
<accession>A0A699TZ31</accession>
<organism evidence="2">
    <name type="scientific">Tanacetum cinerariifolium</name>
    <name type="common">Dalmatian daisy</name>
    <name type="synonym">Chrysanthemum cinerariifolium</name>
    <dbReference type="NCBI Taxonomy" id="118510"/>
    <lineage>
        <taxon>Eukaryota</taxon>
        <taxon>Viridiplantae</taxon>
        <taxon>Streptophyta</taxon>
        <taxon>Embryophyta</taxon>
        <taxon>Tracheophyta</taxon>
        <taxon>Spermatophyta</taxon>
        <taxon>Magnoliopsida</taxon>
        <taxon>eudicotyledons</taxon>
        <taxon>Gunneridae</taxon>
        <taxon>Pentapetalae</taxon>
        <taxon>asterids</taxon>
        <taxon>campanulids</taxon>
        <taxon>Asterales</taxon>
        <taxon>Asteraceae</taxon>
        <taxon>Asteroideae</taxon>
        <taxon>Anthemideae</taxon>
        <taxon>Anthemidinae</taxon>
        <taxon>Tanacetum</taxon>
    </lineage>
</organism>
<gene>
    <name evidence="2" type="ORF">Tci_886198</name>
</gene>
<reference evidence="2" key="1">
    <citation type="journal article" date="2019" name="Sci. Rep.">
        <title>Draft genome of Tanacetum cinerariifolium, the natural source of mosquito coil.</title>
        <authorList>
            <person name="Yamashiro T."/>
            <person name="Shiraishi A."/>
            <person name="Satake H."/>
            <person name="Nakayama K."/>
        </authorList>
    </citation>
    <scope>NUCLEOTIDE SEQUENCE</scope>
</reference>
<feature type="region of interest" description="Disordered" evidence="1">
    <location>
        <begin position="1"/>
        <end position="83"/>
    </location>
</feature>
<comment type="caution">
    <text evidence="2">The sequence shown here is derived from an EMBL/GenBank/DDBJ whole genome shotgun (WGS) entry which is preliminary data.</text>
</comment>